<geneLocation type="plastid" evidence="8"/>
<keyword evidence="4 8" id="KW-0689">Ribosomal protein</keyword>
<dbReference type="GO" id="GO:0003735">
    <property type="term" value="F:structural constituent of ribosome"/>
    <property type="evidence" value="ECO:0007669"/>
    <property type="project" value="InterPro"/>
</dbReference>
<dbReference type="GO" id="GO:0005840">
    <property type="term" value="C:ribosome"/>
    <property type="evidence" value="ECO:0007669"/>
    <property type="project" value="UniProtKB-KW"/>
</dbReference>
<dbReference type="InterPro" id="IPR036935">
    <property type="entry name" value="Ribosomal_bL9_N_sf"/>
</dbReference>
<dbReference type="InterPro" id="IPR000244">
    <property type="entry name" value="Ribosomal_bL9"/>
</dbReference>
<name>A0A4D6WTX2_9FLOR</name>
<dbReference type="EMBL" id="MK814616">
    <property type="protein sequence ID" value="QCI05015.1"/>
    <property type="molecule type" value="Genomic_DNA"/>
</dbReference>
<reference evidence="8" key="2">
    <citation type="submission" date="2019-04" db="EMBL/GenBank/DDBJ databases">
        <authorList>
            <person name="Pasella M."/>
        </authorList>
    </citation>
    <scope>NUCLEOTIDE SEQUENCE</scope>
    <source>
        <strain evidence="8">PD2927</strain>
    </source>
</reference>
<feature type="domain" description="Ribosomal protein L9" evidence="7">
    <location>
        <begin position="17"/>
        <end position="44"/>
    </location>
</feature>
<dbReference type="HAMAP" id="MF_00503">
    <property type="entry name" value="Ribosomal_bL9"/>
    <property type="match status" value="1"/>
</dbReference>
<dbReference type="SUPFAM" id="SSF55658">
    <property type="entry name" value="L9 N-domain-like"/>
    <property type="match status" value="1"/>
</dbReference>
<dbReference type="InterPro" id="IPR036791">
    <property type="entry name" value="Ribosomal_bL9_C_sf"/>
</dbReference>
<comment type="similarity">
    <text evidence="1">Belongs to the bacterial ribosomal protein bL9 family.</text>
</comment>
<dbReference type="Pfam" id="PF01281">
    <property type="entry name" value="Ribosomal_L9_N"/>
    <property type="match status" value="1"/>
</dbReference>
<dbReference type="InterPro" id="IPR020594">
    <property type="entry name" value="Ribosomal_bL9_bac/chp"/>
</dbReference>
<sequence>MKKKINIILTDNNKALGNKGEIITVSLGFALNYLIPRNLAQKVTKGTIKHNNMFVDIQNKQIEKNKKEAEIIKQQLTKINHINLYKKTGDYKQIFGSISEKEILNYLYQITGIQLNKKNIHLPNINTIGSFNISMDIMNQIQVNILLNILPENI</sequence>
<keyword evidence="8" id="KW-0934">Plastid</keyword>
<dbReference type="Gene3D" id="3.40.5.10">
    <property type="entry name" value="Ribosomal protein L9, N-terminal domain"/>
    <property type="match status" value="1"/>
</dbReference>
<dbReference type="GO" id="GO:0019843">
    <property type="term" value="F:rRNA binding"/>
    <property type="evidence" value="ECO:0007669"/>
    <property type="project" value="UniProtKB-KW"/>
</dbReference>
<dbReference type="PANTHER" id="PTHR21368">
    <property type="entry name" value="50S RIBOSOMAL PROTEIN L9"/>
    <property type="match status" value="1"/>
</dbReference>
<evidence type="ECO:0000256" key="5">
    <source>
        <dbReference type="ARBA" id="ARBA00023274"/>
    </source>
</evidence>
<reference evidence="8" key="1">
    <citation type="journal article" date="2019" name="Mol. Phylogenet. Evol.">
        <title>Morphological evolution and classification of the red algal order Ceramiales inferred using plastid phylogenomics.</title>
        <authorList>
            <person name="Diaz-Tapia P."/>
            <person name="Pasella M.M."/>
            <person name="Verbruggen H."/>
            <person name="Maggs C.A."/>
        </authorList>
    </citation>
    <scope>NUCLEOTIDE SEQUENCE</scope>
    <source>
        <strain evidence="8">PD2927</strain>
    </source>
</reference>
<evidence type="ECO:0000259" key="7">
    <source>
        <dbReference type="PROSITE" id="PS00651"/>
    </source>
</evidence>
<dbReference type="GO" id="GO:0006412">
    <property type="term" value="P:translation"/>
    <property type="evidence" value="ECO:0007669"/>
    <property type="project" value="InterPro"/>
</dbReference>
<gene>
    <name evidence="8" type="primary">rpl9</name>
</gene>
<dbReference type="Pfam" id="PF03948">
    <property type="entry name" value="Ribosomal_L9_C"/>
    <property type="match status" value="1"/>
</dbReference>
<evidence type="ECO:0000256" key="1">
    <source>
        <dbReference type="ARBA" id="ARBA00010605"/>
    </source>
</evidence>
<keyword evidence="5" id="KW-0687">Ribonucleoprotein</keyword>
<organism evidence="8">
    <name type="scientific">Callithamnion tetricum</name>
    <dbReference type="NCBI Taxonomy" id="193179"/>
    <lineage>
        <taxon>Eukaryota</taxon>
        <taxon>Rhodophyta</taxon>
        <taxon>Florideophyceae</taxon>
        <taxon>Rhodymeniophycidae</taxon>
        <taxon>Ceramiales</taxon>
        <taxon>Callithamniaceae</taxon>
        <taxon>Callithamnion</taxon>
    </lineage>
</organism>
<dbReference type="SUPFAM" id="SSF55653">
    <property type="entry name" value="Ribosomal protein L9 C-domain"/>
    <property type="match status" value="1"/>
</dbReference>
<dbReference type="AlphaFoldDB" id="A0A4D6WTX2"/>
<evidence type="ECO:0000256" key="4">
    <source>
        <dbReference type="ARBA" id="ARBA00022980"/>
    </source>
</evidence>
<evidence type="ECO:0000256" key="3">
    <source>
        <dbReference type="ARBA" id="ARBA00022884"/>
    </source>
</evidence>
<accession>A0A4D6WTX2</accession>
<dbReference type="GO" id="GO:1990904">
    <property type="term" value="C:ribonucleoprotein complex"/>
    <property type="evidence" value="ECO:0007669"/>
    <property type="project" value="UniProtKB-KW"/>
</dbReference>
<dbReference type="InterPro" id="IPR020070">
    <property type="entry name" value="Ribosomal_bL9_N"/>
</dbReference>
<keyword evidence="3" id="KW-0694">RNA-binding</keyword>
<evidence type="ECO:0000256" key="2">
    <source>
        <dbReference type="ARBA" id="ARBA00022730"/>
    </source>
</evidence>
<protein>
    <recommendedName>
        <fullName evidence="6">50S ribosomal protein L9, chloroplastic</fullName>
    </recommendedName>
</protein>
<proteinExistence type="inferred from homology"/>
<dbReference type="Gene3D" id="3.10.430.100">
    <property type="entry name" value="Ribosomal protein L9, C-terminal domain"/>
    <property type="match status" value="1"/>
</dbReference>
<dbReference type="InterPro" id="IPR009027">
    <property type="entry name" value="Ribosomal_bL9/RNase_H1_N"/>
</dbReference>
<dbReference type="NCBIfam" id="TIGR00158">
    <property type="entry name" value="L9"/>
    <property type="match status" value="1"/>
</dbReference>
<dbReference type="PROSITE" id="PS00651">
    <property type="entry name" value="RIBOSOMAL_L9"/>
    <property type="match status" value="1"/>
</dbReference>
<dbReference type="InterPro" id="IPR020069">
    <property type="entry name" value="Ribosomal_bL9_C"/>
</dbReference>
<evidence type="ECO:0000256" key="6">
    <source>
        <dbReference type="ARBA" id="ARBA00035427"/>
    </source>
</evidence>
<keyword evidence="2" id="KW-0699">rRNA-binding</keyword>
<evidence type="ECO:0000313" key="8">
    <source>
        <dbReference type="EMBL" id="QCI05015.1"/>
    </source>
</evidence>